<dbReference type="RefSeq" id="WP_144760362.1">
    <property type="nucleotide sequence ID" value="NZ_BPQI01000015.1"/>
</dbReference>
<feature type="transmembrane region" description="Helical" evidence="7">
    <location>
        <begin position="281"/>
        <end position="304"/>
    </location>
</feature>
<dbReference type="GO" id="GO:0004016">
    <property type="term" value="F:adenylate cyclase activity"/>
    <property type="evidence" value="ECO:0007669"/>
    <property type="project" value="UniProtKB-EC"/>
</dbReference>
<dbReference type="EMBL" id="BPQI01000015">
    <property type="protein sequence ID" value="GJD54878.1"/>
    <property type="molecule type" value="Genomic_DNA"/>
</dbReference>
<dbReference type="SMART" id="SM00044">
    <property type="entry name" value="CYCc"/>
    <property type="match status" value="1"/>
</dbReference>
<dbReference type="Proteomes" id="UP001055303">
    <property type="component" value="Unassembled WGS sequence"/>
</dbReference>
<evidence type="ECO:0000256" key="4">
    <source>
        <dbReference type="ARBA" id="ARBA00022989"/>
    </source>
</evidence>
<comment type="subcellular location">
    <subcellularLocation>
        <location evidence="1">Cell membrane</location>
        <topology evidence="1">Multi-pass membrane protein</topology>
    </subcellularLocation>
</comment>
<dbReference type="InterPro" id="IPR003660">
    <property type="entry name" value="HAMP_dom"/>
</dbReference>
<dbReference type="SUPFAM" id="SSF158472">
    <property type="entry name" value="HAMP domain-like"/>
    <property type="match status" value="1"/>
</dbReference>
<keyword evidence="5 7" id="KW-0472">Membrane</keyword>
<dbReference type="GO" id="GO:0005886">
    <property type="term" value="C:plasma membrane"/>
    <property type="evidence" value="ECO:0007669"/>
    <property type="project" value="UniProtKB-SubCell"/>
</dbReference>
<accession>A0A564FTJ2</accession>
<keyword evidence="11" id="KW-0456">Lyase</keyword>
<dbReference type="CDD" id="cd12912">
    <property type="entry name" value="PDC2_MCP_like"/>
    <property type="match status" value="1"/>
</dbReference>
<evidence type="ECO:0000313" key="10">
    <source>
        <dbReference type="EMBL" id="GJD54878.1"/>
    </source>
</evidence>
<keyword evidence="2" id="KW-1003">Cell membrane</keyword>
<dbReference type="PANTHER" id="PTHR43081">
    <property type="entry name" value="ADENYLATE CYCLASE, TERMINAL-DIFFERENTIATION SPECIFIC-RELATED"/>
    <property type="match status" value="1"/>
</dbReference>
<dbReference type="CDD" id="cd07302">
    <property type="entry name" value="CHD"/>
    <property type="match status" value="1"/>
</dbReference>
<dbReference type="Gene3D" id="3.30.450.20">
    <property type="entry name" value="PAS domain"/>
    <property type="match status" value="1"/>
</dbReference>
<proteinExistence type="predicted"/>
<feature type="region of interest" description="Disordered" evidence="6">
    <location>
        <begin position="577"/>
        <end position="606"/>
    </location>
</feature>
<dbReference type="AlphaFoldDB" id="A0A564FTJ2"/>
<dbReference type="Gene3D" id="6.10.340.10">
    <property type="match status" value="1"/>
</dbReference>
<dbReference type="EC" id="4.6.1.1" evidence="11"/>
<dbReference type="EMBL" id="CABFVH010000003">
    <property type="protein sequence ID" value="VUF11096.1"/>
    <property type="molecule type" value="Genomic_DNA"/>
</dbReference>
<dbReference type="OrthoDB" id="226486at2"/>
<dbReference type="Gene3D" id="3.30.70.1230">
    <property type="entry name" value="Nucleotide cyclase"/>
    <property type="match status" value="1"/>
</dbReference>
<evidence type="ECO:0000313" key="11">
    <source>
        <dbReference type="EMBL" id="VUF11096.1"/>
    </source>
</evidence>
<dbReference type="InterPro" id="IPR001054">
    <property type="entry name" value="A/G_cyclase"/>
</dbReference>
<gene>
    <name evidence="11" type="primary">cyaA_3</name>
    <name evidence="10" type="ORF">IFDJLNFL_0757</name>
    <name evidence="11" type="ORF">MTDSW087_00769</name>
</gene>
<dbReference type="InterPro" id="IPR033479">
    <property type="entry name" value="dCache_1"/>
</dbReference>
<feature type="domain" description="HAMP" evidence="9">
    <location>
        <begin position="305"/>
        <end position="357"/>
    </location>
</feature>
<evidence type="ECO:0000259" key="9">
    <source>
        <dbReference type="PROSITE" id="PS50885"/>
    </source>
</evidence>
<dbReference type="CDD" id="cd06225">
    <property type="entry name" value="HAMP"/>
    <property type="match status" value="1"/>
</dbReference>
<dbReference type="InterPro" id="IPR029787">
    <property type="entry name" value="Nucleotide_cyclase"/>
</dbReference>
<evidence type="ECO:0000256" key="2">
    <source>
        <dbReference type="ARBA" id="ARBA00022475"/>
    </source>
</evidence>
<evidence type="ECO:0000256" key="3">
    <source>
        <dbReference type="ARBA" id="ARBA00022692"/>
    </source>
</evidence>
<dbReference type="PROSITE" id="PS50885">
    <property type="entry name" value="HAMP"/>
    <property type="match status" value="1"/>
</dbReference>
<dbReference type="PANTHER" id="PTHR43081:SF20">
    <property type="entry name" value="TWO-COMPONENT RESPONSE REGULATOR"/>
    <property type="match status" value="1"/>
</dbReference>
<dbReference type="Pfam" id="PF00211">
    <property type="entry name" value="Guanylate_cyc"/>
    <property type="match status" value="1"/>
</dbReference>
<evidence type="ECO:0000313" key="12">
    <source>
        <dbReference type="Proteomes" id="UP000401717"/>
    </source>
</evidence>
<evidence type="ECO:0000259" key="8">
    <source>
        <dbReference type="PROSITE" id="PS50125"/>
    </source>
</evidence>
<dbReference type="Proteomes" id="UP000401717">
    <property type="component" value="Unassembled WGS sequence"/>
</dbReference>
<organism evidence="11 12">
    <name type="scientific">Methylobacterium dankookense</name>
    <dbReference type="NCBI Taxonomy" id="560405"/>
    <lineage>
        <taxon>Bacteria</taxon>
        <taxon>Pseudomonadati</taxon>
        <taxon>Pseudomonadota</taxon>
        <taxon>Alphaproteobacteria</taxon>
        <taxon>Hyphomicrobiales</taxon>
        <taxon>Methylobacteriaceae</taxon>
        <taxon>Methylobacterium</taxon>
    </lineage>
</organism>
<name>A0A564FTJ2_9HYPH</name>
<dbReference type="InterPro" id="IPR050697">
    <property type="entry name" value="Adenylyl/Guanylyl_Cyclase_3/4"/>
</dbReference>
<reference evidence="11 12" key="1">
    <citation type="submission" date="2019-06" db="EMBL/GenBank/DDBJ databases">
        <authorList>
            <person name="Rodrigo-Torres L."/>
            <person name="Arahal R. D."/>
            <person name="Lucena T."/>
        </authorList>
    </citation>
    <scope>NUCLEOTIDE SEQUENCE [LARGE SCALE GENOMIC DNA]</scope>
    <source>
        <strain evidence="11 12">SW08-7</strain>
    </source>
</reference>
<feature type="domain" description="Guanylate cyclase" evidence="8">
    <location>
        <begin position="394"/>
        <end position="525"/>
    </location>
</feature>
<evidence type="ECO:0000256" key="6">
    <source>
        <dbReference type="SAM" id="MobiDB-lite"/>
    </source>
</evidence>
<dbReference type="GO" id="GO:0035556">
    <property type="term" value="P:intracellular signal transduction"/>
    <property type="evidence" value="ECO:0007669"/>
    <property type="project" value="InterPro"/>
</dbReference>
<dbReference type="Pfam" id="PF00672">
    <property type="entry name" value="HAMP"/>
    <property type="match status" value="1"/>
</dbReference>
<evidence type="ECO:0000256" key="7">
    <source>
        <dbReference type="SAM" id="Phobius"/>
    </source>
</evidence>
<reference evidence="10" key="3">
    <citation type="submission" date="2021-08" db="EMBL/GenBank/DDBJ databases">
        <authorList>
            <person name="Tani A."/>
            <person name="Ola A."/>
            <person name="Ogura Y."/>
            <person name="Katsura K."/>
            <person name="Hayashi T."/>
        </authorList>
    </citation>
    <scope>NUCLEOTIDE SEQUENCE</scope>
    <source>
        <strain evidence="10">DSM 22415</strain>
    </source>
</reference>
<evidence type="ECO:0000256" key="5">
    <source>
        <dbReference type="ARBA" id="ARBA00023136"/>
    </source>
</evidence>
<keyword evidence="4 7" id="KW-1133">Transmembrane helix</keyword>
<dbReference type="PROSITE" id="PS50125">
    <property type="entry name" value="GUANYLATE_CYCLASE_2"/>
    <property type="match status" value="1"/>
</dbReference>
<evidence type="ECO:0000313" key="13">
    <source>
        <dbReference type="Proteomes" id="UP001055303"/>
    </source>
</evidence>
<dbReference type="SUPFAM" id="SSF55073">
    <property type="entry name" value="Nucleotide cyclase"/>
    <property type="match status" value="1"/>
</dbReference>
<dbReference type="Pfam" id="PF02743">
    <property type="entry name" value="dCache_1"/>
    <property type="match status" value="1"/>
</dbReference>
<protein>
    <submittedName>
        <fullName evidence="11">Adenylate cyclase 1</fullName>
        <ecNumber evidence="11">4.6.1.1</ecNumber>
    </submittedName>
</protein>
<evidence type="ECO:0000256" key="1">
    <source>
        <dbReference type="ARBA" id="ARBA00004651"/>
    </source>
</evidence>
<dbReference type="GO" id="GO:0006171">
    <property type="term" value="P:cAMP biosynthetic process"/>
    <property type="evidence" value="ECO:0007669"/>
    <property type="project" value="TreeGrafter"/>
</dbReference>
<keyword evidence="3 7" id="KW-0812">Transmembrane</keyword>
<keyword evidence="13" id="KW-1185">Reference proteome</keyword>
<dbReference type="SMART" id="SM00304">
    <property type="entry name" value="HAMP"/>
    <property type="match status" value="1"/>
</dbReference>
<reference evidence="10" key="2">
    <citation type="journal article" date="2021" name="Front. Microbiol.">
        <title>Comprehensive Comparative Genomics and Phenotyping of Methylobacterium Species.</title>
        <authorList>
            <person name="Alessa O."/>
            <person name="Ogura Y."/>
            <person name="Fujitani Y."/>
            <person name="Takami H."/>
            <person name="Hayashi T."/>
            <person name="Sahin N."/>
            <person name="Tani A."/>
        </authorList>
    </citation>
    <scope>NUCLEOTIDE SEQUENCE</scope>
    <source>
        <strain evidence="10">DSM 22415</strain>
    </source>
</reference>
<sequence>MSGRPSRSLLRKYFLALFAAVVVPLLGNGAMEAWFGYRDQRAQLDVLLEAEAHAAASRIRSFIDNIRDQLGWMVQIPPAPGAEEQSRLDALRLLRQVPAVVSLTVLDGAGRERLRVSRVGLNQVGSDIDRSAEAAVVGARAARVWYGPVTYFRGSEPFMTIALAGNRAAAGIVVAEINLKLIWEVVSAIRVGETGQAFVLDAQGRLIAHPDISLVLRGGDSVAARPLLTLRDAIRAGGGSAIGQDAAGATIIGAMASVPGVNWSVIVHQPVLEAFGPIYRALWRTIALLVLGTAFAGLLAYWLARRMIGPIRQLEHGTEQIGAGHFDHRIAIASTDELGRLARRFNAMAAELALSKERQERIARLRRFLAPQVAELIDSAGDDSVLEGRRVEVAVIFGDLRGFTAFSAKTPPDEIMQVLAEYFDALGRVITAHGATLTNFAGDGLMVLVNAPVACPDPGGTAIRLATDMQAVVRCLVSDWRARGYTIGFGVGAAMGTATVGRIGYENRFDYTAIGPVVNLAARLCSAAENEQILIDGALAAAIRDHAGLVALGSRAVKGLDAEVAVFGIVPRNPAPVASGPGESETFPPGPDPIAEIQAASRAGVA</sequence>